<proteinExistence type="predicted"/>
<name>A0ACA9QCL1_9GLOM</name>
<organism evidence="1 2">
    <name type="scientific">Acaulospora colombiana</name>
    <dbReference type="NCBI Taxonomy" id="27376"/>
    <lineage>
        <taxon>Eukaryota</taxon>
        <taxon>Fungi</taxon>
        <taxon>Fungi incertae sedis</taxon>
        <taxon>Mucoromycota</taxon>
        <taxon>Glomeromycotina</taxon>
        <taxon>Glomeromycetes</taxon>
        <taxon>Diversisporales</taxon>
        <taxon>Acaulosporaceae</taxon>
        <taxon>Acaulospora</taxon>
    </lineage>
</organism>
<evidence type="ECO:0000313" key="2">
    <source>
        <dbReference type="Proteomes" id="UP000789525"/>
    </source>
</evidence>
<comment type="caution">
    <text evidence="1">The sequence shown here is derived from an EMBL/GenBank/DDBJ whole genome shotgun (WGS) entry which is preliminary data.</text>
</comment>
<keyword evidence="2" id="KW-1185">Reference proteome</keyword>
<gene>
    <name evidence="1" type="ORF">ACOLOM_LOCUS12510</name>
</gene>
<dbReference type="EMBL" id="CAJVPT010051063">
    <property type="protein sequence ID" value="CAG8747143.1"/>
    <property type="molecule type" value="Genomic_DNA"/>
</dbReference>
<accession>A0ACA9QCL1</accession>
<evidence type="ECO:0000313" key="1">
    <source>
        <dbReference type="EMBL" id="CAG8747143.1"/>
    </source>
</evidence>
<protein>
    <submittedName>
        <fullName evidence="1">1907_t:CDS:1</fullName>
    </submittedName>
</protein>
<sequence length="89" mass="9399">MSKRKKVETEGVSPPAPKRKSIRIARQESLTGATSSLRISSGSSSSARSSYGLKDLPSSASKFALEDVEALNATFKSASNQNEVIPDVA</sequence>
<reference evidence="1" key="1">
    <citation type="submission" date="2021-06" db="EMBL/GenBank/DDBJ databases">
        <authorList>
            <person name="Kallberg Y."/>
            <person name="Tangrot J."/>
            <person name="Rosling A."/>
        </authorList>
    </citation>
    <scope>NUCLEOTIDE SEQUENCE</scope>
    <source>
        <strain evidence="1">CL356</strain>
    </source>
</reference>
<feature type="non-terminal residue" evidence="1">
    <location>
        <position position="89"/>
    </location>
</feature>
<dbReference type="Proteomes" id="UP000789525">
    <property type="component" value="Unassembled WGS sequence"/>
</dbReference>